<dbReference type="InterPro" id="IPR036612">
    <property type="entry name" value="KH_dom_type_1_sf"/>
</dbReference>
<dbReference type="EMBL" id="CM031837">
    <property type="protein sequence ID" value="KAG6683030.1"/>
    <property type="molecule type" value="Genomic_DNA"/>
</dbReference>
<sequence>MSAKVDTASAVEPHSSKMSGTSTLSAPPTSSQKVSMFAAKSGFVIPRNKLSGSLIPSIRGGKKLGGGDASSEESTKLTQRKTKWGPDLTQDAAVKRGRALAYQTRVDQIMQQLKLGTLEVGDTEGSPIAAEHPDHRSPSSHNNDKKSELLELEKQEVIGEILKLNPSYRAPPDYKPLMKESSVPLPVKEHPGFNFIGLIFGPGGDNQKRLEKETGAKIQVYGTKAGTGEKGEIKLSDGNEIHGAYEELCVQISADTFEKVDAAVSIIELLVTSVSGNLTAVSTISTSVSGDNIDISQSQDAATSNVVTAAVDQGVLQPVAGSTQPPLQGQFQFPSPWFPSGQSSGLIPPPTPSSPIFRNHVHLSSSPLNPSNMPSLFGPRPTPAGPSSILQNSPVFPRSQPQTQVPWHPYMAQTSPLGHIGPLRSPLQQPNVSAPLPFTGSQPLPTRPGPITGPLMASLSQPMSSVLPGSLLDQPQTPAGSSSVWSGAPGGGSFSTSLGLSNMGQMAPQMVQPNRPHPQNPQPGVASMAPSNISTASLVSTITFSSRPSMPAAVNHPIAAPHFLSNPPSQVRHPAAFSASVHHTPAPVPAPNSSINPGLGALIPSPGSSTQPPLPMQSGIPNSVAPSTPNFTVIKPPTVTAPSSGNFTFQPHGPQNPVSQTVAMLSSQLATQSASQVQPLAPQVSSFQLAVPKLIPQPVSQVFQRPSFNNLVGQPQAPVSAVPYARTPMGPPRHPSIANASVSPRTPLPQMGPRNFSPAPQMPGFSGPIVPRPANPLQLQQNYPPRTPRPDILLSPNQQFSNTLPFASSKPVSNPGGQQIYDPFSPTSVSTSKAEG</sequence>
<feature type="domain" description="K Homology" evidence="4">
    <location>
        <begin position="177"/>
        <end position="272"/>
    </location>
</feature>
<dbReference type="EMBL" id="CM031837">
    <property type="protein sequence ID" value="KAG6683038.1"/>
    <property type="molecule type" value="Genomic_DNA"/>
</dbReference>
<evidence type="ECO:0000259" key="4">
    <source>
        <dbReference type="SMART" id="SM00322"/>
    </source>
</evidence>
<evidence type="ECO:0000256" key="1">
    <source>
        <dbReference type="ARBA" id="ARBA00022884"/>
    </source>
</evidence>
<dbReference type="Proteomes" id="UP000811246">
    <property type="component" value="Chromosome 13"/>
</dbReference>
<reference evidence="6" key="2">
    <citation type="submission" date="2021-01" db="EMBL/GenBank/DDBJ databases">
        <authorList>
            <person name="Lovell J.T."/>
            <person name="Bentley N."/>
            <person name="Bhattarai G."/>
            <person name="Jenkins J.W."/>
            <person name="Sreedasyam A."/>
            <person name="Alarcon Y."/>
            <person name="Bock C."/>
            <person name="Boston L."/>
            <person name="Carlson J."/>
            <person name="Cervantes K."/>
            <person name="Clermont K."/>
            <person name="Krom N."/>
            <person name="Kubenka K."/>
            <person name="Mamidi S."/>
            <person name="Mattison C."/>
            <person name="Monteros M."/>
            <person name="Pisani C."/>
            <person name="Plott C."/>
            <person name="Rajasekar S."/>
            <person name="Rhein H.S."/>
            <person name="Rohla C."/>
            <person name="Song M."/>
            <person name="Hilaire R.S."/>
            <person name="Shu S."/>
            <person name="Wells L."/>
            <person name="Wang X."/>
            <person name="Webber J."/>
            <person name="Heerema R.J."/>
            <person name="Klein P."/>
            <person name="Conner P."/>
            <person name="Grauke L."/>
            <person name="Grimwood J."/>
            <person name="Schmutz J."/>
            <person name="Randall J.J."/>
        </authorList>
    </citation>
    <scope>NUCLEOTIDE SEQUENCE</scope>
    <source>
        <tissue evidence="6">Leaf</tissue>
    </source>
</reference>
<dbReference type="InterPro" id="IPR004087">
    <property type="entry name" value="KH_dom"/>
</dbReference>
<dbReference type="SUPFAM" id="SSF54791">
    <property type="entry name" value="Eukaryotic type KH-domain (KH-domain type I)"/>
    <property type="match status" value="1"/>
</dbReference>
<feature type="compositionally biased region" description="Polar residues" evidence="3">
    <location>
        <begin position="795"/>
        <end position="817"/>
    </location>
</feature>
<dbReference type="Gene3D" id="3.30.1370.10">
    <property type="entry name" value="K Homology domain, type 1"/>
    <property type="match status" value="1"/>
</dbReference>
<name>A0A8T1NM16_CARIL</name>
<dbReference type="OrthoDB" id="6777263at2759"/>
<comment type="caution">
    <text evidence="5">The sequence shown here is derived from an EMBL/GenBank/DDBJ whole genome shotgun (WGS) entry which is preliminary data.</text>
</comment>
<feature type="compositionally biased region" description="Low complexity" evidence="3">
    <location>
        <begin position="363"/>
        <end position="376"/>
    </location>
</feature>
<dbReference type="EMBL" id="CM031821">
    <property type="protein sequence ID" value="KAG6632640.1"/>
    <property type="molecule type" value="Genomic_DNA"/>
</dbReference>
<feature type="region of interest" description="Disordered" evidence="3">
    <location>
        <begin position="123"/>
        <end position="144"/>
    </location>
</feature>
<keyword evidence="1 2" id="KW-0694">RNA-binding</keyword>
<evidence type="ECO:0000313" key="6">
    <source>
        <dbReference type="EMBL" id="KAG6683030.1"/>
    </source>
</evidence>
<keyword evidence="7" id="KW-1185">Reference proteome</keyword>
<dbReference type="EMBL" id="CM031837">
    <property type="protein sequence ID" value="KAG6683035.1"/>
    <property type="molecule type" value="Genomic_DNA"/>
</dbReference>
<dbReference type="PANTHER" id="PTHR11208:SF98">
    <property type="entry name" value="RNA-BINDING KH DOMAIN-CONTAINING PROTEIN"/>
    <property type="match status" value="1"/>
</dbReference>
<organism evidence="5 7">
    <name type="scientific">Carya illinoinensis</name>
    <name type="common">Pecan</name>
    <dbReference type="NCBI Taxonomy" id="32201"/>
    <lineage>
        <taxon>Eukaryota</taxon>
        <taxon>Viridiplantae</taxon>
        <taxon>Streptophyta</taxon>
        <taxon>Embryophyta</taxon>
        <taxon>Tracheophyta</taxon>
        <taxon>Spermatophyta</taxon>
        <taxon>Magnoliopsida</taxon>
        <taxon>eudicotyledons</taxon>
        <taxon>Gunneridae</taxon>
        <taxon>Pentapetalae</taxon>
        <taxon>rosids</taxon>
        <taxon>fabids</taxon>
        <taxon>Fagales</taxon>
        <taxon>Juglandaceae</taxon>
        <taxon>Carya</taxon>
    </lineage>
</organism>
<dbReference type="EMBL" id="CM031837">
    <property type="protein sequence ID" value="KAG6683036.1"/>
    <property type="molecule type" value="Genomic_DNA"/>
</dbReference>
<dbReference type="GO" id="GO:0003729">
    <property type="term" value="F:mRNA binding"/>
    <property type="evidence" value="ECO:0007669"/>
    <property type="project" value="TreeGrafter"/>
</dbReference>
<dbReference type="FunFam" id="3.30.1370.10:FF:000097">
    <property type="entry name" value="Splicing factor-like protein 1 isoform A"/>
    <property type="match status" value="1"/>
</dbReference>
<feature type="compositionally biased region" description="Polar residues" evidence="3">
    <location>
        <begin position="320"/>
        <end position="333"/>
    </location>
</feature>
<proteinExistence type="predicted"/>
<feature type="region of interest" description="Disordered" evidence="3">
    <location>
        <begin position="54"/>
        <end position="82"/>
    </location>
</feature>
<evidence type="ECO:0000256" key="2">
    <source>
        <dbReference type="PROSITE-ProRule" id="PRU00117"/>
    </source>
</evidence>
<feature type="region of interest" description="Disordered" evidence="3">
    <location>
        <begin position="1"/>
        <end position="31"/>
    </location>
</feature>
<dbReference type="InterPro" id="IPR055256">
    <property type="entry name" value="KH_1_KHDC4/BBP-like"/>
</dbReference>
<dbReference type="Proteomes" id="UP000811609">
    <property type="component" value="Chromosome 13"/>
</dbReference>
<feature type="compositionally biased region" description="Polar residues" evidence="3">
    <location>
        <begin position="388"/>
        <end position="405"/>
    </location>
</feature>
<accession>A0A8T1NM16</accession>
<feature type="region of interest" description="Disordered" evidence="3">
    <location>
        <begin position="319"/>
        <end position="530"/>
    </location>
</feature>
<dbReference type="PANTHER" id="PTHR11208">
    <property type="entry name" value="RNA-BINDING PROTEIN RELATED"/>
    <property type="match status" value="1"/>
</dbReference>
<feature type="compositionally biased region" description="Polar residues" evidence="3">
    <location>
        <begin position="16"/>
        <end position="31"/>
    </location>
</feature>
<dbReference type="GO" id="GO:0048024">
    <property type="term" value="P:regulation of mRNA splicing, via spliceosome"/>
    <property type="evidence" value="ECO:0007669"/>
    <property type="project" value="TreeGrafter"/>
</dbReference>
<protein>
    <recommendedName>
        <fullName evidence="4">K Homology domain-containing protein</fullName>
    </recommendedName>
</protein>
<evidence type="ECO:0000313" key="5">
    <source>
        <dbReference type="EMBL" id="KAG6632639.1"/>
    </source>
</evidence>
<gene>
    <name evidence="5" type="ORF">CIPAW_13G173200</name>
    <name evidence="6" type="ORF">I3842_13G172300</name>
</gene>
<evidence type="ECO:0000256" key="3">
    <source>
        <dbReference type="SAM" id="MobiDB-lite"/>
    </source>
</evidence>
<dbReference type="SMART" id="SM00322">
    <property type="entry name" value="KH"/>
    <property type="match status" value="1"/>
</dbReference>
<dbReference type="EMBL" id="CM031821">
    <property type="protein sequence ID" value="KAG6632639.1"/>
    <property type="molecule type" value="Genomic_DNA"/>
</dbReference>
<feature type="region of interest" description="Disordered" evidence="3">
    <location>
        <begin position="722"/>
        <end position="836"/>
    </location>
</feature>
<feature type="compositionally biased region" description="Polar residues" evidence="3">
    <location>
        <begin position="473"/>
        <end position="485"/>
    </location>
</feature>
<dbReference type="InterPro" id="IPR045071">
    <property type="entry name" value="BBP-like"/>
</dbReference>
<reference evidence="5" key="1">
    <citation type="submission" date="2020-12" db="EMBL/GenBank/DDBJ databases">
        <title>WGS assembly of Carya illinoinensis cv. Pawnee.</title>
        <authorList>
            <person name="Platts A."/>
            <person name="Shu S."/>
            <person name="Wright S."/>
            <person name="Barry K."/>
            <person name="Edger P."/>
            <person name="Pires J.C."/>
            <person name="Schmutz J."/>
        </authorList>
    </citation>
    <scope>NUCLEOTIDE SEQUENCE</scope>
    <source>
        <tissue evidence="5">Leaf</tissue>
    </source>
</reference>
<dbReference type="PROSITE" id="PS50084">
    <property type="entry name" value="KH_TYPE_1"/>
    <property type="match status" value="1"/>
</dbReference>
<feature type="compositionally biased region" description="Polar residues" evidence="3">
    <location>
        <begin position="825"/>
        <end position="836"/>
    </location>
</feature>
<dbReference type="AlphaFoldDB" id="A0A8T1NM16"/>
<dbReference type="Pfam" id="PF22675">
    <property type="entry name" value="KH-I_KHDC4-BBP"/>
    <property type="match status" value="1"/>
</dbReference>
<dbReference type="GO" id="GO:0005634">
    <property type="term" value="C:nucleus"/>
    <property type="evidence" value="ECO:0007669"/>
    <property type="project" value="TreeGrafter"/>
</dbReference>
<dbReference type="EMBL" id="CM031837">
    <property type="protein sequence ID" value="KAG6683037.1"/>
    <property type="molecule type" value="Genomic_DNA"/>
</dbReference>
<dbReference type="EMBL" id="CM031837">
    <property type="protein sequence ID" value="KAG6683031.1"/>
    <property type="molecule type" value="Genomic_DNA"/>
</dbReference>
<feature type="compositionally biased region" description="Basic and acidic residues" evidence="3">
    <location>
        <begin position="131"/>
        <end position="144"/>
    </location>
</feature>
<evidence type="ECO:0000313" key="7">
    <source>
        <dbReference type="Proteomes" id="UP000811609"/>
    </source>
</evidence>